<dbReference type="InterPro" id="IPR050176">
    <property type="entry name" value="LTTR"/>
</dbReference>
<comment type="caution">
    <text evidence="6">The sequence shown here is derived from an EMBL/GenBank/DDBJ whole genome shotgun (WGS) entry which is preliminary data.</text>
</comment>
<dbReference type="InterPro" id="IPR036388">
    <property type="entry name" value="WH-like_DNA-bd_sf"/>
</dbReference>
<dbReference type="Proteomes" id="UP000253345">
    <property type="component" value="Unassembled WGS sequence"/>
</dbReference>
<dbReference type="GO" id="GO:0003677">
    <property type="term" value="F:DNA binding"/>
    <property type="evidence" value="ECO:0007669"/>
    <property type="project" value="UniProtKB-KW"/>
</dbReference>
<dbReference type="PANTHER" id="PTHR30579">
    <property type="entry name" value="TRANSCRIPTIONAL REGULATOR"/>
    <property type="match status" value="1"/>
</dbReference>
<dbReference type="EMBL" id="QPJL01000008">
    <property type="protein sequence ID" value="RCW84087.1"/>
    <property type="molecule type" value="Genomic_DNA"/>
</dbReference>
<evidence type="ECO:0000256" key="1">
    <source>
        <dbReference type="ARBA" id="ARBA00009437"/>
    </source>
</evidence>
<comment type="similarity">
    <text evidence="1">Belongs to the LysR transcriptional regulatory family.</text>
</comment>
<dbReference type="Pfam" id="PF00126">
    <property type="entry name" value="HTH_1"/>
    <property type="match status" value="1"/>
</dbReference>
<evidence type="ECO:0000256" key="4">
    <source>
        <dbReference type="ARBA" id="ARBA00023163"/>
    </source>
</evidence>
<dbReference type="InterPro" id="IPR000847">
    <property type="entry name" value="LysR_HTH_N"/>
</dbReference>
<dbReference type="GO" id="GO:0003700">
    <property type="term" value="F:DNA-binding transcription factor activity"/>
    <property type="evidence" value="ECO:0007669"/>
    <property type="project" value="InterPro"/>
</dbReference>
<reference evidence="6 7" key="1">
    <citation type="submission" date="2018-07" db="EMBL/GenBank/DDBJ databases">
        <title>Genomic Encyclopedia of Type Strains, Phase III (KMG-III): the genomes of soil and plant-associated and newly described type strains.</title>
        <authorList>
            <person name="Whitman W."/>
        </authorList>
    </citation>
    <scope>NUCLEOTIDE SEQUENCE [LARGE SCALE GENOMIC DNA]</scope>
    <source>
        <strain evidence="6 7">CECT 8525</strain>
    </source>
</reference>
<keyword evidence="4" id="KW-0804">Transcription</keyword>
<dbReference type="InterPro" id="IPR005119">
    <property type="entry name" value="LysR_subst-bd"/>
</dbReference>
<dbReference type="Gene3D" id="1.10.10.10">
    <property type="entry name" value="Winged helix-like DNA-binding domain superfamily/Winged helix DNA-binding domain"/>
    <property type="match status" value="1"/>
</dbReference>
<dbReference type="AlphaFoldDB" id="A0A368YYN6"/>
<dbReference type="SUPFAM" id="SSF46785">
    <property type="entry name" value="Winged helix' DNA-binding domain"/>
    <property type="match status" value="1"/>
</dbReference>
<name>A0A368YYN6_9RHOB</name>
<keyword evidence="3" id="KW-0238">DNA-binding</keyword>
<dbReference type="InterPro" id="IPR036390">
    <property type="entry name" value="WH_DNA-bd_sf"/>
</dbReference>
<sequence length="317" mass="35563">MNSMAQFNWDDIPFFLALARSGQLTMAARQLGSSHVTVARRVERLENALRQRLFERSSKGYKLTASGRRLVETARHMEEASAGISPGEAPGRGLTGSFRVAVPEGFASFFTDRMLKAFAARFPALSLELITLTQVLSLSRREADLTITLDSVTRGAYRSEHLADYNLCIYAARDFLAGMPPIRSREDLLSQRFVGYIEEMLFASGLDYLDEIHPALRPTFKSSSIFSQLTATRRGLGLCVLPCYLARDCDDLVPVLADQLCLRRTYWLTCHSDARQMQRERKVIAFFSDEIARHSDVLLLPDRNAAPAAQVRHPGLK</sequence>
<dbReference type="PANTHER" id="PTHR30579:SF3">
    <property type="entry name" value="TRANSCRIPTIONAL REGULATORY PROTEIN"/>
    <property type="match status" value="1"/>
</dbReference>
<keyword evidence="2" id="KW-0805">Transcription regulation</keyword>
<keyword evidence="7" id="KW-1185">Reference proteome</keyword>
<evidence type="ECO:0000256" key="2">
    <source>
        <dbReference type="ARBA" id="ARBA00023015"/>
    </source>
</evidence>
<evidence type="ECO:0000313" key="6">
    <source>
        <dbReference type="EMBL" id="RCW84087.1"/>
    </source>
</evidence>
<organism evidence="6 7">
    <name type="scientific">Paracoccus lutimaris</name>
    <dbReference type="NCBI Taxonomy" id="1490030"/>
    <lineage>
        <taxon>Bacteria</taxon>
        <taxon>Pseudomonadati</taxon>
        <taxon>Pseudomonadota</taxon>
        <taxon>Alphaproteobacteria</taxon>
        <taxon>Rhodobacterales</taxon>
        <taxon>Paracoccaceae</taxon>
        <taxon>Paracoccus</taxon>
    </lineage>
</organism>
<protein>
    <submittedName>
        <fullName evidence="6">LysR family transcriptional regulator</fullName>
    </submittedName>
</protein>
<feature type="domain" description="HTH lysR-type" evidence="5">
    <location>
        <begin position="15"/>
        <end position="64"/>
    </location>
</feature>
<evidence type="ECO:0000259" key="5">
    <source>
        <dbReference type="PROSITE" id="PS50931"/>
    </source>
</evidence>
<dbReference type="CDD" id="cd05466">
    <property type="entry name" value="PBP2_LTTR_substrate"/>
    <property type="match status" value="1"/>
</dbReference>
<dbReference type="SUPFAM" id="SSF53850">
    <property type="entry name" value="Periplasmic binding protein-like II"/>
    <property type="match status" value="1"/>
</dbReference>
<evidence type="ECO:0000313" key="7">
    <source>
        <dbReference type="Proteomes" id="UP000253345"/>
    </source>
</evidence>
<dbReference type="Gene3D" id="3.40.190.290">
    <property type="match status" value="1"/>
</dbReference>
<dbReference type="PROSITE" id="PS50931">
    <property type="entry name" value="HTH_LYSR"/>
    <property type="match status" value="1"/>
</dbReference>
<evidence type="ECO:0000256" key="3">
    <source>
        <dbReference type="ARBA" id="ARBA00023125"/>
    </source>
</evidence>
<accession>A0A368YYN6</accession>
<dbReference type="Pfam" id="PF03466">
    <property type="entry name" value="LysR_substrate"/>
    <property type="match status" value="1"/>
</dbReference>
<gene>
    <name evidence="6" type="ORF">DFP89_10831</name>
</gene>
<proteinExistence type="inferred from homology"/>